<keyword evidence="4" id="KW-1185">Reference proteome</keyword>
<dbReference type="GO" id="GO:0005102">
    <property type="term" value="F:signaling receptor binding"/>
    <property type="evidence" value="ECO:0007669"/>
    <property type="project" value="TreeGrafter"/>
</dbReference>
<feature type="compositionally biased region" description="Basic residues" evidence="2">
    <location>
        <begin position="320"/>
        <end position="345"/>
    </location>
</feature>
<dbReference type="PANTHER" id="PTHR14191">
    <property type="entry name" value="PDZ DOMAIN CONTAINING PROTEIN"/>
    <property type="match status" value="1"/>
</dbReference>
<dbReference type="GO" id="GO:0016301">
    <property type="term" value="F:kinase activity"/>
    <property type="evidence" value="ECO:0007669"/>
    <property type="project" value="UniProtKB-KW"/>
</dbReference>
<evidence type="ECO:0000313" key="4">
    <source>
        <dbReference type="Proteomes" id="UP001152795"/>
    </source>
</evidence>
<feature type="compositionally biased region" description="Basic and acidic residues" evidence="2">
    <location>
        <begin position="1"/>
        <end position="16"/>
    </location>
</feature>
<evidence type="ECO:0000313" key="3">
    <source>
        <dbReference type="EMBL" id="CAB4040615.1"/>
    </source>
</evidence>
<reference evidence="3" key="1">
    <citation type="submission" date="2020-04" db="EMBL/GenBank/DDBJ databases">
        <authorList>
            <person name="Alioto T."/>
            <person name="Alioto T."/>
            <person name="Gomez Garrido J."/>
        </authorList>
    </citation>
    <scope>NUCLEOTIDE SEQUENCE</scope>
    <source>
        <strain evidence="3">A484AB</strain>
    </source>
</reference>
<sequence>MFHDLKSSEKTIRRTYSEGSNSPPTVRRRSKTESHNSGFRERTDTNNSFSDRQDSDDESILDTEPIRLSFTGSESTEENKVTSPHRKLCPQGSHLGRESSISSREPPKISAPPEIVKQKTWSRRTGANAPVPHLLMPRPLEIEIDSKEPSTSAPSSPTKSQKSPLRRLRSLPSGQGKASKESNRIPKLRLPEEDGCSSSPPVSPRSPPMSPRLMRKSSIKLTARHTISFKKSANGLGFSLESIRVYIGDSDYFIVHHLIKDVTPDSGAAEAGLRTGTLLTHIGDKGVHGLNHRQVIELLLSRQAVLKLTTTELSQTTIKRGGRKRCTSISKRIVKRSSFRNHKRSASNQSTSGTEERTRKSSLIRRFSWKRSTSPRGVRRTSSLKRTSSNVERGTSGSRRLHSSMIVSSSQSSSPSSSPGGSGTHPSRPGERVLSEVKTTTSKY</sequence>
<dbReference type="AlphaFoldDB" id="A0A7D9M1T5"/>
<dbReference type="InterPro" id="IPR036034">
    <property type="entry name" value="PDZ_sf"/>
</dbReference>
<keyword evidence="3" id="KW-0418">Kinase</keyword>
<keyword evidence="1" id="KW-0677">Repeat</keyword>
<dbReference type="InterPro" id="IPR001478">
    <property type="entry name" value="PDZ"/>
</dbReference>
<feature type="region of interest" description="Disordered" evidence="2">
    <location>
        <begin position="318"/>
        <end position="444"/>
    </location>
</feature>
<dbReference type="Gene3D" id="2.30.42.10">
    <property type="match status" value="1"/>
</dbReference>
<evidence type="ECO:0000256" key="2">
    <source>
        <dbReference type="SAM" id="MobiDB-lite"/>
    </source>
</evidence>
<dbReference type="OrthoDB" id="10070999at2759"/>
<feature type="compositionally biased region" description="Basic and acidic residues" evidence="2">
    <location>
        <begin position="178"/>
        <end position="192"/>
    </location>
</feature>
<dbReference type="SMART" id="SM00228">
    <property type="entry name" value="PDZ"/>
    <property type="match status" value="1"/>
</dbReference>
<comment type="caution">
    <text evidence="3">The sequence shown here is derived from an EMBL/GenBank/DDBJ whole genome shotgun (WGS) entry which is preliminary data.</text>
</comment>
<accession>A0A7D9M1T5</accession>
<dbReference type="EMBL" id="CACRXK020027038">
    <property type="protein sequence ID" value="CAB4040615.1"/>
    <property type="molecule type" value="Genomic_DNA"/>
</dbReference>
<keyword evidence="3" id="KW-0808">Transferase</keyword>
<dbReference type="PANTHER" id="PTHR14191:SF27">
    <property type="entry name" value="MICROTUBULE ASSOCIATED SERINE_THREONINE KINASE FAMILY MEMBER 4"/>
    <property type="match status" value="1"/>
</dbReference>
<feature type="compositionally biased region" description="Low complexity" evidence="2">
    <location>
        <begin position="403"/>
        <end position="427"/>
    </location>
</feature>
<organism evidence="3 4">
    <name type="scientific">Paramuricea clavata</name>
    <name type="common">Red gorgonian</name>
    <name type="synonym">Violescent sea-whip</name>
    <dbReference type="NCBI Taxonomy" id="317549"/>
    <lineage>
        <taxon>Eukaryota</taxon>
        <taxon>Metazoa</taxon>
        <taxon>Cnidaria</taxon>
        <taxon>Anthozoa</taxon>
        <taxon>Octocorallia</taxon>
        <taxon>Malacalcyonacea</taxon>
        <taxon>Plexauridae</taxon>
        <taxon>Paramuricea</taxon>
    </lineage>
</organism>
<dbReference type="GO" id="GO:0072659">
    <property type="term" value="P:protein localization to plasma membrane"/>
    <property type="evidence" value="ECO:0007669"/>
    <property type="project" value="TreeGrafter"/>
</dbReference>
<dbReference type="PROSITE" id="PS50106">
    <property type="entry name" value="PDZ"/>
    <property type="match status" value="1"/>
</dbReference>
<evidence type="ECO:0000256" key="1">
    <source>
        <dbReference type="ARBA" id="ARBA00022737"/>
    </source>
</evidence>
<dbReference type="GO" id="GO:0016324">
    <property type="term" value="C:apical plasma membrane"/>
    <property type="evidence" value="ECO:0007669"/>
    <property type="project" value="TreeGrafter"/>
</dbReference>
<name>A0A7D9M1T5_PARCT</name>
<feature type="non-terminal residue" evidence="3">
    <location>
        <position position="444"/>
    </location>
</feature>
<feature type="compositionally biased region" description="Polar residues" evidence="2">
    <location>
        <begin position="384"/>
        <end position="398"/>
    </location>
</feature>
<feature type="region of interest" description="Disordered" evidence="2">
    <location>
        <begin position="1"/>
        <end position="212"/>
    </location>
</feature>
<protein>
    <submittedName>
        <fullName evidence="3">Microtubule-associated serine threonine- kinase 3-like</fullName>
    </submittedName>
</protein>
<dbReference type="InterPro" id="IPR051067">
    <property type="entry name" value="NHER"/>
</dbReference>
<dbReference type="SUPFAM" id="SSF50156">
    <property type="entry name" value="PDZ domain-like"/>
    <property type="match status" value="1"/>
</dbReference>
<dbReference type="Proteomes" id="UP001152795">
    <property type="component" value="Unassembled WGS sequence"/>
</dbReference>
<feature type="compositionally biased region" description="Basic and acidic residues" evidence="2">
    <location>
        <begin position="31"/>
        <end position="44"/>
    </location>
</feature>
<proteinExistence type="predicted"/>
<feature type="compositionally biased region" description="Low complexity" evidence="2">
    <location>
        <begin position="149"/>
        <end position="163"/>
    </location>
</feature>
<feature type="compositionally biased region" description="Pro residues" evidence="2">
    <location>
        <begin position="201"/>
        <end position="210"/>
    </location>
</feature>
<feature type="compositionally biased region" description="Basic residues" evidence="2">
    <location>
        <begin position="360"/>
        <end position="369"/>
    </location>
</feature>
<dbReference type="GO" id="GO:0043495">
    <property type="term" value="F:protein-membrane adaptor activity"/>
    <property type="evidence" value="ECO:0007669"/>
    <property type="project" value="TreeGrafter"/>
</dbReference>
<gene>
    <name evidence="3" type="ORF">PACLA_8A088569</name>
</gene>